<comment type="caution">
    <text evidence="2">The sequence shown here is derived from an EMBL/GenBank/DDBJ whole genome shotgun (WGS) entry which is preliminary data.</text>
</comment>
<dbReference type="PANTHER" id="PTHR36113:SF6">
    <property type="entry name" value="FOSFOMYCIN RESISTANCE PROTEIN FOSX"/>
    <property type="match status" value="1"/>
</dbReference>
<dbReference type="AlphaFoldDB" id="A0A941EWX3"/>
<dbReference type="InterPro" id="IPR029068">
    <property type="entry name" value="Glyas_Bleomycin-R_OHBP_Dase"/>
</dbReference>
<protein>
    <submittedName>
        <fullName evidence="2">VOC family protein</fullName>
    </submittedName>
</protein>
<name>A0A941EWX3_9ACTN</name>
<evidence type="ECO:0000313" key="2">
    <source>
        <dbReference type="EMBL" id="MBR7839750.1"/>
    </source>
</evidence>
<evidence type="ECO:0000313" key="3">
    <source>
        <dbReference type="Proteomes" id="UP000675781"/>
    </source>
</evidence>
<dbReference type="InterPro" id="IPR051332">
    <property type="entry name" value="Fosfomycin_Res_Enzymes"/>
</dbReference>
<dbReference type="Pfam" id="PF13669">
    <property type="entry name" value="Glyoxalase_4"/>
    <property type="match status" value="1"/>
</dbReference>
<sequence>MHHVELWVPDLPRALRSFGWLLGELGYAQYQDWQDGRSWRKAATYIVVEASPARSAATHDRKRPGLNHLAFHVKDRADLDRLVAQAPAHGWSLLFADQHPHAGGAQHEAGYLEDEDGFEVELVVIQPTAP</sequence>
<dbReference type="Proteomes" id="UP000675781">
    <property type="component" value="Unassembled WGS sequence"/>
</dbReference>
<proteinExistence type="predicted"/>
<dbReference type="SUPFAM" id="SSF54593">
    <property type="entry name" value="Glyoxalase/Bleomycin resistance protein/Dihydroxybiphenyl dioxygenase"/>
    <property type="match status" value="1"/>
</dbReference>
<gene>
    <name evidence="2" type="ORF">KDL01_41275</name>
</gene>
<dbReference type="Gene3D" id="3.10.180.10">
    <property type="entry name" value="2,3-Dihydroxybiphenyl 1,2-Dioxygenase, domain 1"/>
    <property type="match status" value="1"/>
</dbReference>
<dbReference type="InterPro" id="IPR037523">
    <property type="entry name" value="VOC_core"/>
</dbReference>
<keyword evidence="3" id="KW-1185">Reference proteome</keyword>
<reference evidence="2" key="1">
    <citation type="submission" date="2021-04" db="EMBL/GenBank/DDBJ databases">
        <title>Genome based classification of Actinospica acidithermotolerans sp. nov., an actinobacterium isolated from an Indonesian hot spring.</title>
        <authorList>
            <person name="Kusuma A.B."/>
            <person name="Putra K.E."/>
            <person name="Nafisah S."/>
            <person name="Loh J."/>
            <person name="Nouioui I."/>
            <person name="Goodfellow M."/>
        </authorList>
    </citation>
    <scope>NUCLEOTIDE SEQUENCE</scope>
    <source>
        <strain evidence="2">CSCA 57</strain>
    </source>
</reference>
<dbReference type="EMBL" id="JAGSOG010000594">
    <property type="protein sequence ID" value="MBR7839750.1"/>
    <property type="molecule type" value="Genomic_DNA"/>
</dbReference>
<dbReference type="PROSITE" id="PS51819">
    <property type="entry name" value="VOC"/>
    <property type="match status" value="1"/>
</dbReference>
<feature type="domain" description="VOC" evidence="1">
    <location>
        <begin position="1"/>
        <end position="125"/>
    </location>
</feature>
<dbReference type="RefSeq" id="WP_212534165.1">
    <property type="nucleotide sequence ID" value="NZ_JAGSOG010000594.1"/>
</dbReference>
<accession>A0A941EWX3</accession>
<organism evidence="2 3">
    <name type="scientific">Actinospica durhamensis</name>
    <dbReference type="NCBI Taxonomy" id="1508375"/>
    <lineage>
        <taxon>Bacteria</taxon>
        <taxon>Bacillati</taxon>
        <taxon>Actinomycetota</taxon>
        <taxon>Actinomycetes</taxon>
        <taxon>Catenulisporales</taxon>
        <taxon>Actinospicaceae</taxon>
        <taxon>Actinospica</taxon>
    </lineage>
</organism>
<evidence type="ECO:0000259" key="1">
    <source>
        <dbReference type="PROSITE" id="PS51819"/>
    </source>
</evidence>
<dbReference type="PANTHER" id="PTHR36113">
    <property type="entry name" value="LYASE, PUTATIVE-RELATED-RELATED"/>
    <property type="match status" value="1"/>
</dbReference>